<keyword evidence="6" id="KW-0813">Transport</keyword>
<evidence type="ECO:0000256" key="1">
    <source>
        <dbReference type="ARBA" id="ARBA00004651"/>
    </source>
</evidence>
<feature type="transmembrane region" description="Helical" evidence="6">
    <location>
        <begin position="172"/>
        <end position="193"/>
    </location>
</feature>
<dbReference type="InterPro" id="IPR027022">
    <property type="entry name" value="ABC_permease_BceB-typ"/>
</dbReference>
<reference evidence="8 9" key="1">
    <citation type="journal article" date="2015" name="PLoS ONE">
        <title>A universal mariner transposon system for forward genetic studies in the genus clostridium.</title>
        <authorList>
            <person name="Zhang Y."/>
            <person name="Grosse-Honebrink A."/>
            <person name="Minton N.P."/>
        </authorList>
    </citation>
    <scope>NUCLEOTIDE SEQUENCE [LARGE SCALE GENOMIC DNA]</scope>
    <source>
        <strain evidence="8 9">NCIMB 10696</strain>
    </source>
</reference>
<evidence type="ECO:0000256" key="6">
    <source>
        <dbReference type="PIRNR" id="PIRNR018968"/>
    </source>
</evidence>
<dbReference type="PIRSF" id="PIRSF018968">
    <property type="entry name" value="ABC_permease_BceB"/>
    <property type="match status" value="1"/>
</dbReference>
<organism evidence="8 9">
    <name type="scientific">Clostridium sporogenes</name>
    <dbReference type="NCBI Taxonomy" id="1509"/>
    <lineage>
        <taxon>Bacteria</taxon>
        <taxon>Bacillati</taxon>
        <taxon>Bacillota</taxon>
        <taxon>Clostridia</taxon>
        <taxon>Eubacteriales</taxon>
        <taxon>Clostridiaceae</taxon>
        <taxon>Clostridium</taxon>
    </lineage>
</organism>
<keyword evidence="5 6" id="KW-0472">Membrane</keyword>
<feature type="transmembrane region" description="Helical" evidence="6">
    <location>
        <begin position="68"/>
        <end position="89"/>
    </location>
</feature>
<dbReference type="GO" id="GO:0005886">
    <property type="term" value="C:plasma membrane"/>
    <property type="evidence" value="ECO:0007669"/>
    <property type="project" value="UniProtKB-SubCell"/>
</dbReference>
<feature type="domain" description="ABC3 transporter permease C-terminal" evidence="7">
    <location>
        <begin position="73"/>
        <end position="186"/>
    </location>
</feature>
<dbReference type="PANTHER" id="PTHR46795">
    <property type="entry name" value="ABC TRANSPORTER PERMEASE-RELATED-RELATED"/>
    <property type="match status" value="1"/>
</dbReference>
<dbReference type="GO" id="GO:0055085">
    <property type="term" value="P:transmembrane transport"/>
    <property type="evidence" value="ECO:0007669"/>
    <property type="project" value="UniProtKB-UniRule"/>
</dbReference>
<feature type="transmembrane region" description="Helical" evidence="6">
    <location>
        <begin position="122"/>
        <end position="152"/>
    </location>
</feature>
<feature type="transmembrane region" description="Helical" evidence="6">
    <location>
        <begin position="299"/>
        <end position="317"/>
    </location>
</feature>
<sequence length="666" mass="76139">MKNSTFGEMIIMYSKIALKNIKKSYKDYSIYFLTLILAVCIFYSFNSIESQKALLAMKYSGKYISRLTTFMSFVSVFVSIILGSLILYANNFLIKKRKKELGIYMILGMGKRKISRILLTETFIVGVISLIAGLILGMGASQGLSAFAIKLFDVPMNEYKFAVSISAIGKTIFYFGIMFLLVIIFNVFVISKYKIIDLLTAGSKNEYIKFKNSFIYLLLFILSVILLVFAYKSILKIDPDVKNPIFVLSIVLAILCTMLLFFSLTGFILNIIKKNKKVYFKGLNIFVVKQINSKVNTHFLSMSLICLMLFITIWLLSTGISFKQVFEAQIEKITPFDASIIVYNNGKSNDIEDILNKINFKISKNEKYATYNQYNTKVKVKNLFTYNTEGNFIKISDYNKMSKLKGKKEINLNKDEVLILSNFEESINPINEKLKKSNKINIKGKEYLIKNNKVIEENLETFIATTNFCTIVINDEFLSDYKISASVLNVMYSDKNREENNKKYKEISDSYIKGKYKKLNIRHMNAFSKDELYGSNKSATTTVLFIGIYLGIVFLITSMAILALQQLSEASDSIERYKSLKRIGANSKMIDKTIFIQTFMYFSFPVILALIHSVVGIKVVNDYISMFSKPDIRSSALITALIFIVVYAGYFYTTYTGYKNIIKSNI</sequence>
<dbReference type="Pfam" id="PF02687">
    <property type="entry name" value="FtsX"/>
    <property type="match status" value="2"/>
</dbReference>
<evidence type="ECO:0000256" key="2">
    <source>
        <dbReference type="ARBA" id="ARBA00022475"/>
    </source>
</evidence>
<feature type="transmembrane region" description="Helical" evidence="6">
    <location>
        <begin position="246"/>
        <end position="272"/>
    </location>
</feature>
<evidence type="ECO:0000259" key="7">
    <source>
        <dbReference type="Pfam" id="PF02687"/>
    </source>
</evidence>
<keyword evidence="3 6" id="KW-0812">Transmembrane</keyword>
<comment type="similarity">
    <text evidence="6">Belongs to the ABC-4 integral membrane protein family.</text>
</comment>
<evidence type="ECO:0000256" key="4">
    <source>
        <dbReference type="ARBA" id="ARBA00022989"/>
    </source>
</evidence>
<keyword evidence="2 6" id="KW-1003">Cell membrane</keyword>
<dbReference type="EMBL" id="CP009225">
    <property type="protein sequence ID" value="AKC62905.1"/>
    <property type="molecule type" value="Genomic_DNA"/>
</dbReference>
<dbReference type="KEGG" id="cld:CLSPO_c21850"/>
<accession>A0A7U4JPH4</accession>
<dbReference type="InterPro" id="IPR003838">
    <property type="entry name" value="ABC3_permease_C"/>
</dbReference>
<feature type="domain" description="ABC3 transporter permease C-terminal" evidence="7">
    <location>
        <begin position="550"/>
        <end position="646"/>
    </location>
</feature>
<feature type="transmembrane region" description="Helical" evidence="6">
    <location>
        <begin position="214"/>
        <end position="234"/>
    </location>
</feature>
<feature type="transmembrane region" description="Helical" evidence="6">
    <location>
        <begin position="598"/>
        <end position="620"/>
    </location>
</feature>
<dbReference type="AlphaFoldDB" id="A0A7U4JPH4"/>
<evidence type="ECO:0000256" key="3">
    <source>
        <dbReference type="ARBA" id="ARBA00022692"/>
    </source>
</evidence>
<evidence type="ECO:0000256" key="5">
    <source>
        <dbReference type="ARBA" id="ARBA00023136"/>
    </source>
</evidence>
<comment type="subcellular location">
    <subcellularLocation>
        <location evidence="1 6">Cell membrane</location>
        <topology evidence="1 6">Multi-pass membrane protein</topology>
    </subcellularLocation>
</comment>
<dbReference type="InterPro" id="IPR052536">
    <property type="entry name" value="ABC-4_Integral_Memb_Prot"/>
</dbReference>
<dbReference type="PANTHER" id="PTHR46795:SF3">
    <property type="entry name" value="ABC TRANSPORTER PERMEASE"/>
    <property type="match status" value="1"/>
</dbReference>
<feature type="transmembrane region" description="Helical" evidence="6">
    <location>
        <begin position="543"/>
        <end position="564"/>
    </location>
</feature>
<feature type="transmembrane region" description="Helical" evidence="6">
    <location>
        <begin position="28"/>
        <end position="48"/>
    </location>
</feature>
<dbReference type="Proteomes" id="UP000033052">
    <property type="component" value="Chromosome"/>
</dbReference>
<evidence type="ECO:0000313" key="9">
    <source>
        <dbReference type="Proteomes" id="UP000033052"/>
    </source>
</evidence>
<gene>
    <name evidence="8" type="primary">bceB2</name>
    <name evidence="8" type="ORF">CLSPO_c21850</name>
</gene>
<proteinExistence type="inferred from homology"/>
<evidence type="ECO:0000313" key="8">
    <source>
        <dbReference type="EMBL" id="AKC62905.1"/>
    </source>
</evidence>
<name>A0A7U4JPH4_CLOSG</name>
<protein>
    <submittedName>
        <fullName evidence="8">Bacitracin export permease protein BceB</fullName>
    </submittedName>
</protein>
<keyword evidence="4 6" id="KW-1133">Transmembrane helix</keyword>
<feature type="transmembrane region" description="Helical" evidence="6">
    <location>
        <begin position="632"/>
        <end position="653"/>
    </location>
</feature>